<protein>
    <submittedName>
        <fullName evidence="3">DNA-binding transcriptional regulator, MarR family</fullName>
    </submittedName>
</protein>
<dbReference type="InterPro" id="IPR036388">
    <property type="entry name" value="WH-like_DNA-bd_sf"/>
</dbReference>
<evidence type="ECO:0000313" key="4">
    <source>
        <dbReference type="Proteomes" id="UP000198742"/>
    </source>
</evidence>
<reference evidence="4" key="1">
    <citation type="submission" date="2016-10" db="EMBL/GenBank/DDBJ databases">
        <authorList>
            <person name="Varghese N."/>
            <person name="Submissions S."/>
        </authorList>
    </citation>
    <scope>NUCLEOTIDE SEQUENCE [LARGE SCALE GENOMIC DNA]</scope>
    <source>
        <strain evidence="4">DSM 22017</strain>
    </source>
</reference>
<dbReference type="STRING" id="402596.SAMN04489844_0220"/>
<evidence type="ECO:0000313" key="3">
    <source>
        <dbReference type="EMBL" id="SEB47692.1"/>
    </source>
</evidence>
<dbReference type="SMART" id="SM00347">
    <property type="entry name" value="HTH_MARR"/>
    <property type="match status" value="1"/>
</dbReference>
<dbReference type="Proteomes" id="UP000198742">
    <property type="component" value="Unassembled WGS sequence"/>
</dbReference>
<keyword evidence="4" id="KW-1185">Reference proteome</keyword>
<evidence type="ECO:0000256" key="1">
    <source>
        <dbReference type="SAM" id="Phobius"/>
    </source>
</evidence>
<dbReference type="InterPro" id="IPR000835">
    <property type="entry name" value="HTH_MarR-typ"/>
</dbReference>
<keyword evidence="1" id="KW-0472">Membrane</keyword>
<dbReference type="Gene3D" id="1.10.10.10">
    <property type="entry name" value="Winged helix-like DNA-binding domain superfamily/Winged helix DNA-binding domain"/>
    <property type="match status" value="1"/>
</dbReference>
<keyword evidence="1" id="KW-1133">Transmembrane helix</keyword>
<dbReference type="SUPFAM" id="SSF46785">
    <property type="entry name" value="Winged helix' DNA-binding domain"/>
    <property type="match status" value="1"/>
</dbReference>
<dbReference type="InterPro" id="IPR052526">
    <property type="entry name" value="HTH-type_Bedaq_tolerance"/>
</dbReference>
<organism evidence="3 4">
    <name type="scientific">Nocardioides exalbidus</name>
    <dbReference type="NCBI Taxonomy" id="402596"/>
    <lineage>
        <taxon>Bacteria</taxon>
        <taxon>Bacillati</taxon>
        <taxon>Actinomycetota</taxon>
        <taxon>Actinomycetes</taxon>
        <taxon>Propionibacteriales</taxon>
        <taxon>Nocardioidaceae</taxon>
        <taxon>Nocardioides</taxon>
    </lineage>
</organism>
<proteinExistence type="predicted"/>
<dbReference type="PANTHER" id="PTHR39515">
    <property type="entry name" value="CONSERVED PROTEIN"/>
    <property type="match status" value="1"/>
</dbReference>
<gene>
    <name evidence="3" type="ORF">SAMN04489844_0220</name>
</gene>
<dbReference type="EMBL" id="FNRT01000002">
    <property type="protein sequence ID" value="SEB47692.1"/>
    <property type="molecule type" value="Genomic_DNA"/>
</dbReference>
<keyword evidence="3" id="KW-0238">DNA-binding</keyword>
<feature type="transmembrane region" description="Helical" evidence="1">
    <location>
        <begin position="12"/>
        <end position="39"/>
    </location>
</feature>
<sequence>MIDSGISHCRWIYIGFLCILVVVTAPLPDLASDLVVLAARLTRSVRRELEHPAGVRALSLLDELGPSGVTALAAADRCSQPTMTATVKALLEQGLVASEPHPTDGRARVVVLTDPGRAELARIRRANAELVMARLSETHHTAEEVATAVAVLRDVLDLTSGSTPQEDTTP</sequence>
<dbReference type="PROSITE" id="PS50995">
    <property type="entry name" value="HTH_MARR_2"/>
    <property type="match status" value="1"/>
</dbReference>
<evidence type="ECO:0000259" key="2">
    <source>
        <dbReference type="PROSITE" id="PS50995"/>
    </source>
</evidence>
<dbReference type="InterPro" id="IPR036390">
    <property type="entry name" value="WH_DNA-bd_sf"/>
</dbReference>
<accession>A0A1H4JQ11</accession>
<keyword evidence="1" id="KW-0812">Transmembrane</keyword>
<dbReference type="GO" id="GO:0003700">
    <property type="term" value="F:DNA-binding transcription factor activity"/>
    <property type="evidence" value="ECO:0007669"/>
    <property type="project" value="InterPro"/>
</dbReference>
<dbReference type="Pfam" id="PF01047">
    <property type="entry name" value="MarR"/>
    <property type="match status" value="1"/>
</dbReference>
<feature type="domain" description="HTH marR-type" evidence="2">
    <location>
        <begin position="27"/>
        <end position="157"/>
    </location>
</feature>
<dbReference type="PANTHER" id="PTHR39515:SF2">
    <property type="entry name" value="HTH-TYPE TRANSCRIPTIONAL REGULATOR RV0880"/>
    <property type="match status" value="1"/>
</dbReference>
<dbReference type="GO" id="GO:0003677">
    <property type="term" value="F:DNA binding"/>
    <property type="evidence" value="ECO:0007669"/>
    <property type="project" value="UniProtKB-KW"/>
</dbReference>
<dbReference type="AlphaFoldDB" id="A0A1H4JQ11"/>
<name>A0A1H4JQ11_9ACTN</name>